<reference evidence="3" key="1">
    <citation type="journal article" date="2022" name="Cell">
        <title>Repeat-based holocentromeres influence genome architecture and karyotype evolution.</title>
        <authorList>
            <person name="Hofstatter P.G."/>
            <person name="Thangavel G."/>
            <person name="Lux T."/>
            <person name="Neumann P."/>
            <person name="Vondrak T."/>
            <person name="Novak P."/>
            <person name="Zhang M."/>
            <person name="Costa L."/>
            <person name="Castellani M."/>
            <person name="Scott A."/>
            <person name="Toegelov H."/>
            <person name="Fuchs J."/>
            <person name="Mata-Sucre Y."/>
            <person name="Dias Y."/>
            <person name="Vanzela A.L.L."/>
            <person name="Huettel B."/>
            <person name="Almeida C.C.S."/>
            <person name="Simkova H."/>
            <person name="Souza G."/>
            <person name="Pedrosa-Harand A."/>
            <person name="Macas J."/>
            <person name="Mayer K.F.X."/>
            <person name="Houben A."/>
            <person name="Marques A."/>
        </authorList>
    </citation>
    <scope>NUCLEOTIDE SEQUENCE</scope>
    <source>
        <strain evidence="3">RhyBre1mFocal</strain>
    </source>
</reference>
<dbReference type="Pfam" id="PF02458">
    <property type="entry name" value="Transferase"/>
    <property type="match status" value="1"/>
</dbReference>
<keyword evidence="4" id="KW-1185">Reference proteome</keyword>
<dbReference type="Gene3D" id="3.30.559.10">
    <property type="entry name" value="Chloramphenicol acetyltransferase-like domain"/>
    <property type="match status" value="2"/>
</dbReference>
<dbReference type="InterPro" id="IPR023213">
    <property type="entry name" value="CAT-like_dom_sf"/>
</dbReference>
<sequence>MASHKTHLPSIGKTFTIQRHKPVHVVPAEPTPYEFKPLSDIDDQDGLRFYDTGIHLYKGDPSKKGQDPARVIRDALAKALVYYYPIAGRLREEAGRKLVVECNSEGVVFVEAEADAWVEDFGVAPVLPIPGSEKLLYGLEDYGHDVTNKPLLYIQVTRFKCGGFSLGLQICHVIADAPGVVQFLAAVAELARDSTSSPSVKPVWDRHLLSASSTPKNSQFSHLEYHEPKTPNDTAYDIMLTTPSEEMINRSFFFGPKQLLALRKCLPLHMRAKATNFELITSAVWKSRSIALDYPSDLEIRVSLVVNARGKRRFREIPEGYYGNAFVCPVACATSGKLEEAPLTYALELVRQAKEMATDEFLQSTIDFLVPHDRPHFVDTRTYVVSDITRAGFDAVDLGWGGRVFGGPATVPSSASYFVKGRNERGEEGVVVPLCLPEFAMKKFVVEIEGLISYKKQIEASSRM</sequence>
<dbReference type="InterPro" id="IPR050898">
    <property type="entry name" value="Plant_acyltransferase"/>
</dbReference>
<protein>
    <submittedName>
        <fullName evidence="3">Uncharacterized protein</fullName>
    </submittedName>
</protein>
<gene>
    <name evidence="3" type="ORF">LUZ63_013496</name>
</gene>
<dbReference type="AlphaFoldDB" id="A0A9Q0C8N7"/>
<evidence type="ECO:0000256" key="1">
    <source>
        <dbReference type="ARBA" id="ARBA00009861"/>
    </source>
</evidence>
<dbReference type="PANTHER" id="PTHR31147">
    <property type="entry name" value="ACYL TRANSFERASE 4"/>
    <property type="match status" value="1"/>
</dbReference>
<dbReference type="EMBL" id="JAMQYH010000004">
    <property type="protein sequence ID" value="KAJ1689341.1"/>
    <property type="molecule type" value="Genomic_DNA"/>
</dbReference>
<dbReference type="Proteomes" id="UP001151287">
    <property type="component" value="Unassembled WGS sequence"/>
</dbReference>
<evidence type="ECO:0000313" key="4">
    <source>
        <dbReference type="Proteomes" id="UP001151287"/>
    </source>
</evidence>
<name>A0A9Q0C8N7_9POAL</name>
<proteinExistence type="inferred from homology"/>
<accession>A0A9Q0C8N7</accession>
<keyword evidence="2" id="KW-0808">Transferase</keyword>
<dbReference type="PANTHER" id="PTHR31147:SF66">
    <property type="entry name" value="OS05G0315700 PROTEIN"/>
    <property type="match status" value="1"/>
</dbReference>
<dbReference type="GO" id="GO:0016740">
    <property type="term" value="F:transferase activity"/>
    <property type="evidence" value="ECO:0007669"/>
    <property type="project" value="UniProtKB-KW"/>
</dbReference>
<organism evidence="3 4">
    <name type="scientific">Rhynchospora breviuscula</name>
    <dbReference type="NCBI Taxonomy" id="2022672"/>
    <lineage>
        <taxon>Eukaryota</taxon>
        <taxon>Viridiplantae</taxon>
        <taxon>Streptophyta</taxon>
        <taxon>Embryophyta</taxon>
        <taxon>Tracheophyta</taxon>
        <taxon>Spermatophyta</taxon>
        <taxon>Magnoliopsida</taxon>
        <taxon>Liliopsida</taxon>
        <taxon>Poales</taxon>
        <taxon>Cyperaceae</taxon>
        <taxon>Cyperoideae</taxon>
        <taxon>Rhynchosporeae</taxon>
        <taxon>Rhynchospora</taxon>
    </lineage>
</organism>
<evidence type="ECO:0000256" key="2">
    <source>
        <dbReference type="ARBA" id="ARBA00022679"/>
    </source>
</evidence>
<evidence type="ECO:0000313" key="3">
    <source>
        <dbReference type="EMBL" id="KAJ1689341.1"/>
    </source>
</evidence>
<dbReference type="OrthoDB" id="1483986at2759"/>
<comment type="similarity">
    <text evidence="1">Belongs to the plant acyltransferase family.</text>
</comment>
<comment type="caution">
    <text evidence="3">The sequence shown here is derived from an EMBL/GenBank/DDBJ whole genome shotgun (WGS) entry which is preliminary data.</text>
</comment>